<dbReference type="AlphaFoldDB" id="A0AAV0ALE0"/>
<organism evidence="3 4">
    <name type="scientific">Phakopsora pachyrhizi</name>
    <name type="common">Asian soybean rust disease fungus</name>
    <dbReference type="NCBI Taxonomy" id="170000"/>
    <lineage>
        <taxon>Eukaryota</taxon>
        <taxon>Fungi</taxon>
        <taxon>Dikarya</taxon>
        <taxon>Basidiomycota</taxon>
        <taxon>Pucciniomycotina</taxon>
        <taxon>Pucciniomycetes</taxon>
        <taxon>Pucciniales</taxon>
        <taxon>Phakopsoraceae</taxon>
        <taxon>Phakopsora</taxon>
    </lineage>
</organism>
<proteinExistence type="predicted"/>
<dbReference type="PANTHER" id="PTHR16019:SF5">
    <property type="entry name" value="BSD DOMAIN-CONTAINING PROTEIN 1"/>
    <property type="match status" value="1"/>
</dbReference>
<dbReference type="PANTHER" id="PTHR16019">
    <property type="entry name" value="SYNAPSE-ASSOCIATED PROTEIN"/>
    <property type="match status" value="1"/>
</dbReference>
<feature type="compositionally biased region" description="Basic and acidic residues" evidence="1">
    <location>
        <begin position="204"/>
        <end position="232"/>
    </location>
</feature>
<dbReference type="EMBL" id="CALTRL010000543">
    <property type="protein sequence ID" value="CAH7668555.1"/>
    <property type="molecule type" value="Genomic_DNA"/>
</dbReference>
<dbReference type="PROSITE" id="PS50858">
    <property type="entry name" value="BSD"/>
    <property type="match status" value="1"/>
</dbReference>
<evidence type="ECO:0000313" key="3">
    <source>
        <dbReference type="EMBL" id="CAH7668555.1"/>
    </source>
</evidence>
<gene>
    <name evidence="3" type="ORF">PPACK8108_LOCUS3078</name>
</gene>
<dbReference type="Proteomes" id="UP001153365">
    <property type="component" value="Unassembled WGS sequence"/>
</dbReference>
<dbReference type="GO" id="GO:0005737">
    <property type="term" value="C:cytoplasm"/>
    <property type="evidence" value="ECO:0007669"/>
    <property type="project" value="TreeGrafter"/>
</dbReference>
<dbReference type="Gene3D" id="1.10.3970.10">
    <property type="entry name" value="BSD domain"/>
    <property type="match status" value="1"/>
</dbReference>
<feature type="compositionally biased region" description="Acidic residues" evidence="1">
    <location>
        <begin position="488"/>
        <end position="497"/>
    </location>
</feature>
<feature type="compositionally biased region" description="Basic and acidic residues" evidence="1">
    <location>
        <begin position="1"/>
        <end position="10"/>
    </location>
</feature>
<feature type="compositionally biased region" description="Basic and acidic residues" evidence="1">
    <location>
        <begin position="614"/>
        <end position="630"/>
    </location>
</feature>
<dbReference type="SUPFAM" id="SSF140383">
    <property type="entry name" value="BSD domain-like"/>
    <property type="match status" value="1"/>
</dbReference>
<feature type="region of interest" description="Disordered" evidence="1">
    <location>
        <begin position="1"/>
        <end position="100"/>
    </location>
</feature>
<protein>
    <recommendedName>
        <fullName evidence="2">BSD domain-containing protein</fullName>
    </recommendedName>
</protein>
<feature type="region of interest" description="Disordered" evidence="1">
    <location>
        <begin position="278"/>
        <end position="301"/>
    </location>
</feature>
<feature type="compositionally biased region" description="Polar residues" evidence="1">
    <location>
        <begin position="278"/>
        <end position="298"/>
    </location>
</feature>
<feature type="domain" description="BSD" evidence="2">
    <location>
        <begin position="438"/>
        <end position="467"/>
    </location>
</feature>
<feature type="compositionally biased region" description="Acidic residues" evidence="1">
    <location>
        <begin position="631"/>
        <end position="642"/>
    </location>
</feature>
<feature type="compositionally biased region" description="Low complexity" evidence="1">
    <location>
        <begin position="247"/>
        <end position="259"/>
    </location>
</feature>
<comment type="caution">
    <text evidence="3">The sequence shown here is derived from an EMBL/GenBank/DDBJ whole genome shotgun (WGS) entry which is preliminary data.</text>
</comment>
<reference evidence="3" key="1">
    <citation type="submission" date="2022-06" db="EMBL/GenBank/DDBJ databases">
        <authorList>
            <consortium name="SYNGENTA / RWTH Aachen University"/>
        </authorList>
    </citation>
    <scope>NUCLEOTIDE SEQUENCE</scope>
</reference>
<evidence type="ECO:0000313" key="4">
    <source>
        <dbReference type="Proteomes" id="UP001153365"/>
    </source>
</evidence>
<evidence type="ECO:0000259" key="2">
    <source>
        <dbReference type="PROSITE" id="PS50858"/>
    </source>
</evidence>
<evidence type="ECO:0000256" key="1">
    <source>
        <dbReference type="SAM" id="MobiDB-lite"/>
    </source>
</evidence>
<feature type="compositionally biased region" description="Basic and acidic residues" evidence="1">
    <location>
        <begin position="346"/>
        <end position="356"/>
    </location>
</feature>
<feature type="compositionally biased region" description="Low complexity" evidence="1">
    <location>
        <begin position="11"/>
        <end position="22"/>
    </location>
</feature>
<dbReference type="InterPro" id="IPR005607">
    <property type="entry name" value="BSD_dom"/>
</dbReference>
<name>A0AAV0ALE0_PHAPC</name>
<dbReference type="InterPro" id="IPR035925">
    <property type="entry name" value="BSD_dom_sf"/>
</dbReference>
<dbReference type="InterPro" id="IPR051494">
    <property type="entry name" value="BSD_domain-containing"/>
</dbReference>
<feature type="compositionally biased region" description="Polar residues" evidence="1">
    <location>
        <begin position="55"/>
        <end position="69"/>
    </location>
</feature>
<feature type="region of interest" description="Disordered" evidence="1">
    <location>
        <begin position="335"/>
        <end position="371"/>
    </location>
</feature>
<accession>A0AAV0ALE0</accession>
<feature type="compositionally biased region" description="Polar residues" evidence="1">
    <location>
        <begin position="85"/>
        <end position="96"/>
    </location>
</feature>
<feature type="compositionally biased region" description="Basic and acidic residues" evidence="1">
    <location>
        <begin position="542"/>
        <end position="564"/>
    </location>
</feature>
<feature type="region of interest" description="Disordered" evidence="1">
    <location>
        <begin position="163"/>
        <end position="191"/>
    </location>
</feature>
<feature type="region of interest" description="Disordered" evidence="1">
    <location>
        <begin position="488"/>
        <end position="642"/>
    </location>
</feature>
<feature type="region of interest" description="Disordered" evidence="1">
    <location>
        <begin position="203"/>
        <end position="259"/>
    </location>
</feature>
<dbReference type="Pfam" id="PF03909">
    <property type="entry name" value="BSD"/>
    <property type="match status" value="1"/>
</dbReference>
<sequence>MDVPSMHDHQPSPTGTSTTTTTIAENQTDDRSKALKIEPNVADDQPEVDDRSDFSSKQQQHISQPSTPVQEGGGNPVDQSKSDNENAIPSSTTTDHPSLEQEINDLKKTLGGVGASIGGWWGKVQKQSVEAISTSNITAQISTARKDLASLNLIEKAKKEVERLSEQAKEGYSAVSTELEKGPDQASDQDLIINVDGVPVQIRKSVDEHQDQQKTLKVESESDSPAKGKQTELFDQQKSQEKKEEQASLSSSNHKQSLSTGGLVSFFSKLSKDSEKITTSLQSTLSQIPNPTKVTSSGGRFDLSGVQKAAESYLAKGEGYLQEVGKELREIVQEAVKVIPPEEPQPDDRNERKASLEDQPQDAGQSGGRRLLSGKRENMIFKLRTDESQILKDPEADQKDVFDHFLNLVNEAGGIDSTAWKKRAEDEVSLENADSLALKATFDKLVPSQMTSQKFWIRYFFAMYQIDQEEAARRAVLSAAQEEIEGDFSWDLEDESEPSSPVVVKGSNKRSSKIEEDSRSMTPTLTNKEGRLEDDQVTTTIKDFKESGKSKSKIEEHQESTLDHKQRKQSKGSFSNNKRSGAGLAGNNGGRDSSEGEGTADSFDVVSAQQSADESTKALVNEKVKKVEKPVEEEDDDDSDWE</sequence>
<keyword evidence="4" id="KW-1185">Reference proteome</keyword>